<dbReference type="OrthoDB" id="2387215at2759"/>
<reference evidence="2 3" key="1">
    <citation type="submission" date="2016-07" db="EMBL/GenBank/DDBJ databases">
        <title>Pervasive Adenine N6-methylation of Active Genes in Fungi.</title>
        <authorList>
            <consortium name="DOE Joint Genome Institute"/>
            <person name="Mondo S.J."/>
            <person name="Dannebaum R.O."/>
            <person name="Kuo R.C."/>
            <person name="Labutti K."/>
            <person name="Haridas S."/>
            <person name="Kuo A."/>
            <person name="Salamov A."/>
            <person name="Ahrendt S.R."/>
            <person name="Lipzen A."/>
            <person name="Sullivan W."/>
            <person name="Andreopoulos W.B."/>
            <person name="Clum A."/>
            <person name="Lindquist E."/>
            <person name="Daum C."/>
            <person name="Ramamoorthy G.K."/>
            <person name="Gryganskyi A."/>
            <person name="Culley D."/>
            <person name="Magnuson J.K."/>
            <person name="James T.Y."/>
            <person name="O'Malley M.A."/>
            <person name="Stajich J.E."/>
            <person name="Spatafora J.W."/>
            <person name="Visel A."/>
            <person name="Grigoriev I.V."/>
        </authorList>
    </citation>
    <scope>NUCLEOTIDE SEQUENCE [LARGE SCALE GENOMIC DNA]</scope>
    <source>
        <strain evidence="2 3">NRRL 2496</strain>
    </source>
</reference>
<sequence length="125" mass="13708">MVLLKSFLLAALSLGSLVHAQEQPDGSVYRSDIVYPTEDTVWHVGEHVNVTFRDIKRSPDETVTLFFADARGDTLAGGPLSKNVFNFVVPSDAVSRGDGKSLLLAVHRNHFYLSTVDAVNVRILP</sequence>
<dbReference type="AlphaFoldDB" id="A0A1X2H5S7"/>
<feature type="chain" id="PRO_5010873395" evidence="1">
    <location>
        <begin position="21"/>
        <end position="125"/>
    </location>
</feature>
<keyword evidence="1" id="KW-0732">Signal</keyword>
<dbReference type="EMBL" id="MCGN01000008">
    <property type="protein sequence ID" value="ORY93800.1"/>
    <property type="molecule type" value="Genomic_DNA"/>
</dbReference>
<dbReference type="InParanoid" id="A0A1X2H5S7"/>
<accession>A0A1X2H5S7</accession>
<dbReference type="Proteomes" id="UP000242180">
    <property type="component" value="Unassembled WGS sequence"/>
</dbReference>
<organism evidence="2 3">
    <name type="scientific">Syncephalastrum racemosum</name>
    <name type="common">Filamentous fungus</name>
    <dbReference type="NCBI Taxonomy" id="13706"/>
    <lineage>
        <taxon>Eukaryota</taxon>
        <taxon>Fungi</taxon>
        <taxon>Fungi incertae sedis</taxon>
        <taxon>Mucoromycota</taxon>
        <taxon>Mucoromycotina</taxon>
        <taxon>Mucoromycetes</taxon>
        <taxon>Mucorales</taxon>
        <taxon>Syncephalastraceae</taxon>
        <taxon>Syncephalastrum</taxon>
    </lineage>
</organism>
<keyword evidence="3" id="KW-1185">Reference proteome</keyword>
<name>A0A1X2H5S7_SYNRA</name>
<protein>
    <submittedName>
        <fullName evidence="2">Uncharacterized protein</fullName>
    </submittedName>
</protein>
<evidence type="ECO:0000313" key="3">
    <source>
        <dbReference type="Proteomes" id="UP000242180"/>
    </source>
</evidence>
<evidence type="ECO:0000313" key="2">
    <source>
        <dbReference type="EMBL" id="ORY93800.1"/>
    </source>
</evidence>
<feature type="signal peptide" evidence="1">
    <location>
        <begin position="1"/>
        <end position="20"/>
    </location>
</feature>
<gene>
    <name evidence="2" type="ORF">BCR43DRAFT_565323</name>
</gene>
<comment type="caution">
    <text evidence="2">The sequence shown here is derived from an EMBL/GenBank/DDBJ whole genome shotgun (WGS) entry which is preliminary data.</text>
</comment>
<proteinExistence type="predicted"/>
<evidence type="ECO:0000256" key="1">
    <source>
        <dbReference type="SAM" id="SignalP"/>
    </source>
</evidence>